<dbReference type="AlphaFoldDB" id="A0A3M2KYE4"/>
<dbReference type="Gene3D" id="1.10.530.10">
    <property type="match status" value="1"/>
</dbReference>
<evidence type="ECO:0000259" key="5">
    <source>
        <dbReference type="Pfam" id="PF06737"/>
    </source>
</evidence>
<feature type="region of interest" description="Disordered" evidence="3">
    <location>
        <begin position="132"/>
        <end position="160"/>
    </location>
</feature>
<comment type="similarity">
    <text evidence="1">Belongs to the transglycosylase family. Rpf subfamily.</text>
</comment>
<evidence type="ECO:0000256" key="4">
    <source>
        <dbReference type="SAM" id="SignalP"/>
    </source>
</evidence>
<evidence type="ECO:0000256" key="3">
    <source>
        <dbReference type="SAM" id="MobiDB-lite"/>
    </source>
</evidence>
<name>A0A3M2KYE4_9NOCA</name>
<accession>A0A3M2KYE4</accession>
<sequence length="217" mass="22348">MSGRHRKQTNSGRTVAKVAVTSAIIGGAGVALAGHASAAPESDWDKLAQCESGGNWAINTGNGFQGGLQFSQGTWASYGGTDYAPSANQASREQQISVAEKVLSAQSWNAWPSCSASLGLHSNAELRSAPYSPQVAMQSDAGDDQDAAAPAPAAAPSVDGSQDVMQTVNKVFAAVQATGIQVPQQAIDALNAAQANHAQIDPTVVNFVEANKNFFPH</sequence>
<keyword evidence="2" id="KW-0378">Hydrolase</keyword>
<evidence type="ECO:0000313" key="7">
    <source>
        <dbReference type="Proteomes" id="UP000279275"/>
    </source>
</evidence>
<proteinExistence type="inferred from homology"/>
<gene>
    <name evidence="6" type="ORF">EBN03_24935</name>
</gene>
<dbReference type="OrthoDB" id="1404170at2"/>
<feature type="chain" id="PRO_5039212661" evidence="4">
    <location>
        <begin position="34"/>
        <end position="217"/>
    </location>
</feature>
<dbReference type="InterPro" id="IPR023346">
    <property type="entry name" value="Lysozyme-like_dom_sf"/>
</dbReference>
<reference evidence="6 7" key="1">
    <citation type="submission" date="2018-10" db="EMBL/GenBank/DDBJ databases">
        <title>Isolation from cow dung.</title>
        <authorList>
            <person name="Ling L."/>
        </authorList>
    </citation>
    <scope>NUCLEOTIDE SEQUENCE [LARGE SCALE GENOMIC DNA]</scope>
    <source>
        <strain evidence="6 7">NEAU-LL90</strain>
    </source>
</reference>
<keyword evidence="7" id="KW-1185">Reference proteome</keyword>
<keyword evidence="4" id="KW-0732">Signal</keyword>
<feature type="compositionally biased region" description="Low complexity" evidence="3">
    <location>
        <begin position="147"/>
        <end position="156"/>
    </location>
</feature>
<evidence type="ECO:0000256" key="1">
    <source>
        <dbReference type="ARBA" id="ARBA00010830"/>
    </source>
</evidence>
<feature type="domain" description="Resuscitation-promoting factor core lysozyme-like" evidence="5">
    <location>
        <begin position="38"/>
        <end position="114"/>
    </location>
</feature>
<evidence type="ECO:0000313" key="6">
    <source>
        <dbReference type="EMBL" id="RMI29656.1"/>
    </source>
</evidence>
<comment type="caution">
    <text evidence="6">The sequence shown here is derived from an EMBL/GenBank/DDBJ whole genome shotgun (WGS) entry which is preliminary data.</text>
</comment>
<dbReference type="Proteomes" id="UP000279275">
    <property type="component" value="Unassembled WGS sequence"/>
</dbReference>
<organism evidence="6 7">
    <name type="scientific">Nocardia stercoris</name>
    <dbReference type="NCBI Taxonomy" id="2483361"/>
    <lineage>
        <taxon>Bacteria</taxon>
        <taxon>Bacillati</taxon>
        <taxon>Actinomycetota</taxon>
        <taxon>Actinomycetes</taxon>
        <taxon>Mycobacteriales</taxon>
        <taxon>Nocardiaceae</taxon>
        <taxon>Nocardia</taxon>
    </lineage>
</organism>
<dbReference type="InterPro" id="IPR010618">
    <property type="entry name" value="RPF"/>
</dbReference>
<dbReference type="CDD" id="cd13925">
    <property type="entry name" value="RPF"/>
    <property type="match status" value="1"/>
</dbReference>
<feature type="signal peptide" evidence="4">
    <location>
        <begin position="1"/>
        <end position="33"/>
    </location>
</feature>
<dbReference type="Pfam" id="PF06737">
    <property type="entry name" value="Transglycosylas"/>
    <property type="match status" value="1"/>
</dbReference>
<dbReference type="SUPFAM" id="SSF53955">
    <property type="entry name" value="Lysozyme-like"/>
    <property type="match status" value="1"/>
</dbReference>
<evidence type="ECO:0000256" key="2">
    <source>
        <dbReference type="ARBA" id="ARBA00022801"/>
    </source>
</evidence>
<dbReference type="GO" id="GO:0016787">
    <property type="term" value="F:hydrolase activity"/>
    <property type="evidence" value="ECO:0007669"/>
    <property type="project" value="UniProtKB-KW"/>
</dbReference>
<dbReference type="EMBL" id="RFFH01000013">
    <property type="protein sequence ID" value="RMI29656.1"/>
    <property type="molecule type" value="Genomic_DNA"/>
</dbReference>
<protein>
    <submittedName>
        <fullName evidence="6">Resuscitation-promoting factor</fullName>
    </submittedName>
</protein>
<dbReference type="RefSeq" id="WP_122190557.1">
    <property type="nucleotide sequence ID" value="NZ_RFFH01000013.1"/>
</dbReference>